<dbReference type="PANTHER" id="PTHR46344">
    <property type="entry name" value="OS02G0202900 PROTEIN"/>
    <property type="match status" value="1"/>
</dbReference>
<evidence type="ECO:0000256" key="3">
    <source>
        <dbReference type="SAM" id="SignalP"/>
    </source>
</evidence>
<evidence type="ECO:0000313" key="4">
    <source>
        <dbReference type="EMBL" id="CAF1320798.1"/>
    </source>
</evidence>
<accession>A0A815EW13</accession>
<dbReference type="SUPFAM" id="SSF117281">
    <property type="entry name" value="Kelch motif"/>
    <property type="match status" value="1"/>
</dbReference>
<evidence type="ECO:0000313" key="5">
    <source>
        <dbReference type="Proteomes" id="UP000663845"/>
    </source>
</evidence>
<dbReference type="EMBL" id="CAJNOG010000630">
    <property type="protein sequence ID" value="CAF1320798.1"/>
    <property type="molecule type" value="Genomic_DNA"/>
</dbReference>
<dbReference type="PANTHER" id="PTHR46344:SF27">
    <property type="entry name" value="KELCH REPEAT SUPERFAMILY PROTEIN"/>
    <property type="match status" value="1"/>
</dbReference>
<dbReference type="SMART" id="SM00612">
    <property type="entry name" value="Kelch"/>
    <property type="match status" value="6"/>
</dbReference>
<gene>
    <name evidence="4" type="ORF">JYZ213_LOCUS33391</name>
</gene>
<dbReference type="Proteomes" id="UP000663845">
    <property type="component" value="Unassembled WGS sequence"/>
</dbReference>
<name>A0A815EW13_9BILA</name>
<dbReference type="InterPro" id="IPR015915">
    <property type="entry name" value="Kelch-typ_b-propeller"/>
</dbReference>
<dbReference type="Gene3D" id="2.130.10.80">
    <property type="entry name" value="Galactose oxidase/kelch, beta-propeller"/>
    <property type="match status" value="5"/>
</dbReference>
<keyword evidence="2" id="KW-0677">Repeat</keyword>
<reference evidence="4" key="1">
    <citation type="submission" date="2021-02" db="EMBL/GenBank/DDBJ databases">
        <authorList>
            <person name="Nowell W R."/>
        </authorList>
    </citation>
    <scope>NUCLEOTIDE SEQUENCE</scope>
</reference>
<evidence type="ECO:0000256" key="2">
    <source>
        <dbReference type="ARBA" id="ARBA00022737"/>
    </source>
</evidence>
<comment type="caution">
    <text evidence="4">The sequence shown here is derived from an EMBL/GenBank/DDBJ whole genome shotgun (WGS) entry which is preliminary data.</text>
</comment>
<protein>
    <submittedName>
        <fullName evidence="4">Uncharacterized protein</fullName>
    </submittedName>
</protein>
<dbReference type="AlphaFoldDB" id="A0A815EW13"/>
<dbReference type="InterPro" id="IPR006652">
    <property type="entry name" value="Kelch_1"/>
</dbReference>
<dbReference type="SUPFAM" id="SSF50965">
    <property type="entry name" value="Galactose oxidase, central domain"/>
    <property type="match status" value="1"/>
</dbReference>
<keyword evidence="3" id="KW-0732">Signal</keyword>
<organism evidence="4 5">
    <name type="scientific">Adineta steineri</name>
    <dbReference type="NCBI Taxonomy" id="433720"/>
    <lineage>
        <taxon>Eukaryota</taxon>
        <taxon>Metazoa</taxon>
        <taxon>Spiralia</taxon>
        <taxon>Gnathifera</taxon>
        <taxon>Rotifera</taxon>
        <taxon>Eurotatoria</taxon>
        <taxon>Bdelloidea</taxon>
        <taxon>Adinetida</taxon>
        <taxon>Adinetidae</taxon>
        <taxon>Adineta</taxon>
    </lineage>
</organism>
<keyword evidence="1" id="KW-0880">Kelch repeat</keyword>
<evidence type="ECO:0000256" key="1">
    <source>
        <dbReference type="ARBA" id="ARBA00022441"/>
    </source>
</evidence>
<proteinExistence type="predicted"/>
<dbReference type="InterPro" id="IPR011043">
    <property type="entry name" value="Gal_Oxase/kelch_b-propeller"/>
</dbReference>
<dbReference type="Pfam" id="PF24681">
    <property type="entry name" value="Kelch_KLHDC2_KLHL20_DRC7"/>
    <property type="match status" value="1"/>
</dbReference>
<feature type="signal peptide" evidence="3">
    <location>
        <begin position="1"/>
        <end position="17"/>
    </location>
</feature>
<sequence>MHYFVFVLFSVIVSVKSETCNGIAQYDQCSTNNGCGCFHMSNTMNDTGICGFLWVTCSRLRPCDSSNNTCQQPDTICVRHPQCHDYPICYPVTMTDERICPPIIKNWNNTGNMNNPRHHHTTSVLSDGHVFVTGGDTIFGSLDSAELYDSSTETWTITGKMNIARMDGKVLVSGGYNGNRLASAELYDLSTKTWLAVGNMNYARSDHIASTLANGKVLVSGGYGTTYINSSELYDPSSETWTITDEMKYSRDHHTVSLLPNGKVLVTGGYGGTYLGGDSYLDNTELYDPSTEAWTTSGKMNSARYEHRASLLPNGRVLVTGGRIGNAKLKSAEWYDPVTEKWTITSDMNYGRHFHTATVLTNGKVLVTGGRGDNTDSSDKSVELYDPLTETWTIMSDMNYARQHHRASLLPNGKILVTGGRIDFSTALNSAELF</sequence>
<feature type="chain" id="PRO_5032909450" evidence="3">
    <location>
        <begin position="18"/>
        <end position="434"/>
    </location>
</feature>
<dbReference type="InterPro" id="IPR037293">
    <property type="entry name" value="Gal_Oxidase_central_sf"/>
</dbReference>